<dbReference type="PANTHER" id="PTHR43214">
    <property type="entry name" value="TWO-COMPONENT RESPONSE REGULATOR"/>
    <property type="match status" value="1"/>
</dbReference>
<keyword evidence="9" id="KW-1185">Reference proteome</keyword>
<dbReference type="AlphaFoldDB" id="A0A6N7EKB0"/>
<proteinExistence type="predicted"/>
<dbReference type="InterPro" id="IPR000792">
    <property type="entry name" value="Tscrpt_reg_LuxR_C"/>
</dbReference>
<feature type="domain" description="HTH luxR-type" evidence="6">
    <location>
        <begin position="190"/>
        <end position="255"/>
    </location>
</feature>
<dbReference type="GO" id="GO:0003677">
    <property type="term" value="F:DNA binding"/>
    <property type="evidence" value="ECO:0007669"/>
    <property type="project" value="UniProtKB-KW"/>
</dbReference>
<evidence type="ECO:0000256" key="1">
    <source>
        <dbReference type="ARBA" id="ARBA00022553"/>
    </source>
</evidence>
<keyword evidence="3" id="KW-0238">DNA-binding</keyword>
<dbReference type="Proteomes" id="UP000437709">
    <property type="component" value="Unassembled WGS sequence"/>
</dbReference>
<dbReference type="GO" id="GO:0006355">
    <property type="term" value="P:regulation of DNA-templated transcription"/>
    <property type="evidence" value="ECO:0007669"/>
    <property type="project" value="InterPro"/>
</dbReference>
<evidence type="ECO:0000256" key="3">
    <source>
        <dbReference type="ARBA" id="ARBA00023125"/>
    </source>
</evidence>
<feature type="domain" description="Response regulatory" evidence="7">
    <location>
        <begin position="44"/>
        <end position="160"/>
    </location>
</feature>
<evidence type="ECO:0000256" key="2">
    <source>
        <dbReference type="ARBA" id="ARBA00023015"/>
    </source>
</evidence>
<feature type="modified residue" description="4-aspartylphosphate" evidence="5">
    <location>
        <position position="95"/>
    </location>
</feature>
<dbReference type="Pfam" id="PF00196">
    <property type="entry name" value="GerE"/>
    <property type="match status" value="1"/>
</dbReference>
<dbReference type="OrthoDB" id="9808843at2"/>
<reference evidence="8 9" key="1">
    <citation type="submission" date="2019-10" db="EMBL/GenBank/DDBJ databases">
        <title>Georgenia wutianyii sp. nov. and Georgenia yuyongxinii sp. nov. isolated from plateau pika (Ochotona curzoniae) in the Qinghai-Tibet plateau of China.</title>
        <authorList>
            <person name="Tian Z."/>
        </authorList>
    </citation>
    <scope>NUCLEOTIDE SEQUENCE [LARGE SCALE GENOMIC DNA]</scope>
    <source>
        <strain evidence="8 9">JCM 19765</strain>
    </source>
</reference>
<organism evidence="8 9">
    <name type="scientific">Georgenia subflava</name>
    <dbReference type="NCBI Taxonomy" id="1622177"/>
    <lineage>
        <taxon>Bacteria</taxon>
        <taxon>Bacillati</taxon>
        <taxon>Actinomycetota</taxon>
        <taxon>Actinomycetes</taxon>
        <taxon>Micrococcales</taxon>
        <taxon>Bogoriellaceae</taxon>
        <taxon>Georgenia</taxon>
    </lineage>
</organism>
<gene>
    <name evidence="8" type="ORF">GB881_12500</name>
</gene>
<dbReference type="GO" id="GO:0000160">
    <property type="term" value="P:phosphorelay signal transduction system"/>
    <property type="evidence" value="ECO:0007669"/>
    <property type="project" value="InterPro"/>
</dbReference>
<evidence type="ECO:0000256" key="5">
    <source>
        <dbReference type="PROSITE-ProRule" id="PRU00169"/>
    </source>
</evidence>
<sequence length="259" mass="27329">MASTTVAAPSASPSSCHGALRRPGGGICVGGAPYDRDVSPRPHRVLLVDDDPLVRSGLRLILTSEPDLEVVAEAADGDEVVGAVLGHGPDVVLMDLRMRRTDGITATAAVRALARAPHVIALTTWDVDEAVIGCIRAGASGFLLKSASPEEIKAAVRAVVAGDAVLSPRSTRQVLEHLGRDDGERERREAREVMGALTDREREVSIAVGRGLTNDEVARQLYLSPATVKTHLSGAQTKLGVRNRVDVAVLVERAGLLRP</sequence>
<dbReference type="EMBL" id="WHPC01000052">
    <property type="protein sequence ID" value="MPV37851.1"/>
    <property type="molecule type" value="Genomic_DNA"/>
</dbReference>
<evidence type="ECO:0000313" key="8">
    <source>
        <dbReference type="EMBL" id="MPV37851.1"/>
    </source>
</evidence>
<dbReference type="InterPro" id="IPR039420">
    <property type="entry name" value="WalR-like"/>
</dbReference>
<dbReference type="Pfam" id="PF00072">
    <property type="entry name" value="Response_reg"/>
    <property type="match status" value="1"/>
</dbReference>
<dbReference type="InterPro" id="IPR001789">
    <property type="entry name" value="Sig_transdc_resp-reg_receiver"/>
</dbReference>
<dbReference type="CDD" id="cd17535">
    <property type="entry name" value="REC_NarL-like"/>
    <property type="match status" value="1"/>
</dbReference>
<dbReference type="SUPFAM" id="SSF46894">
    <property type="entry name" value="C-terminal effector domain of the bipartite response regulators"/>
    <property type="match status" value="1"/>
</dbReference>
<dbReference type="CDD" id="cd06170">
    <property type="entry name" value="LuxR_C_like"/>
    <property type="match status" value="1"/>
</dbReference>
<accession>A0A6N7EKB0</accession>
<evidence type="ECO:0000313" key="9">
    <source>
        <dbReference type="Proteomes" id="UP000437709"/>
    </source>
</evidence>
<dbReference type="PRINTS" id="PR00038">
    <property type="entry name" value="HTHLUXR"/>
</dbReference>
<dbReference type="SMART" id="SM00421">
    <property type="entry name" value="HTH_LUXR"/>
    <property type="match status" value="1"/>
</dbReference>
<name>A0A6N7EKB0_9MICO</name>
<evidence type="ECO:0000259" key="7">
    <source>
        <dbReference type="PROSITE" id="PS50110"/>
    </source>
</evidence>
<keyword evidence="2" id="KW-0805">Transcription regulation</keyword>
<keyword evidence="1 5" id="KW-0597">Phosphoprotein</keyword>
<dbReference type="Gene3D" id="3.40.50.2300">
    <property type="match status" value="1"/>
</dbReference>
<dbReference type="PROSITE" id="PS50110">
    <property type="entry name" value="RESPONSE_REGULATORY"/>
    <property type="match status" value="1"/>
</dbReference>
<dbReference type="InterPro" id="IPR011006">
    <property type="entry name" value="CheY-like_superfamily"/>
</dbReference>
<dbReference type="InterPro" id="IPR016032">
    <property type="entry name" value="Sig_transdc_resp-reg_C-effctor"/>
</dbReference>
<evidence type="ECO:0000256" key="4">
    <source>
        <dbReference type="ARBA" id="ARBA00023163"/>
    </source>
</evidence>
<comment type="caution">
    <text evidence="8">The sequence shown here is derived from an EMBL/GenBank/DDBJ whole genome shotgun (WGS) entry which is preliminary data.</text>
</comment>
<keyword evidence="4" id="KW-0804">Transcription</keyword>
<evidence type="ECO:0000259" key="6">
    <source>
        <dbReference type="PROSITE" id="PS50043"/>
    </source>
</evidence>
<dbReference type="SUPFAM" id="SSF52172">
    <property type="entry name" value="CheY-like"/>
    <property type="match status" value="1"/>
</dbReference>
<protein>
    <submittedName>
        <fullName evidence="8">Response regulator</fullName>
    </submittedName>
</protein>
<dbReference type="PANTHER" id="PTHR43214:SF24">
    <property type="entry name" value="TRANSCRIPTIONAL REGULATORY PROTEIN NARL-RELATED"/>
    <property type="match status" value="1"/>
</dbReference>
<dbReference type="InterPro" id="IPR058245">
    <property type="entry name" value="NreC/VraR/RcsB-like_REC"/>
</dbReference>
<dbReference type="PROSITE" id="PS50043">
    <property type="entry name" value="HTH_LUXR_2"/>
    <property type="match status" value="1"/>
</dbReference>
<dbReference type="SMART" id="SM00448">
    <property type="entry name" value="REC"/>
    <property type="match status" value="1"/>
</dbReference>